<name>A0ABP8PDP2_9ACTN</name>
<evidence type="ECO:0000313" key="1">
    <source>
        <dbReference type="EMBL" id="GAA4484484.1"/>
    </source>
</evidence>
<proteinExistence type="predicted"/>
<keyword evidence="2" id="KW-1185">Reference proteome</keyword>
<accession>A0ABP8PDP2</accession>
<reference evidence="2" key="1">
    <citation type="journal article" date="2019" name="Int. J. Syst. Evol. Microbiol.">
        <title>The Global Catalogue of Microorganisms (GCM) 10K type strain sequencing project: providing services to taxonomists for standard genome sequencing and annotation.</title>
        <authorList>
            <consortium name="The Broad Institute Genomics Platform"/>
            <consortium name="The Broad Institute Genome Sequencing Center for Infectious Disease"/>
            <person name="Wu L."/>
            <person name="Ma J."/>
        </authorList>
    </citation>
    <scope>NUCLEOTIDE SEQUENCE [LARGE SCALE GENOMIC DNA]</scope>
    <source>
        <strain evidence="2">JCM 17933</strain>
    </source>
</reference>
<evidence type="ECO:0000313" key="2">
    <source>
        <dbReference type="Proteomes" id="UP001500503"/>
    </source>
</evidence>
<sequence length="88" mass="9598">MGWEVGPELRALAELCKELQAIGVGSEMRDSYPGLAVRTSTPGAYVYVLISPDGERYVWDSEPHHHPVSDVPGAAEQIKAYLRAEGCL</sequence>
<gene>
    <name evidence="1" type="ORF">GCM10023191_007700</name>
</gene>
<protein>
    <submittedName>
        <fullName evidence="1">Uncharacterized protein</fullName>
    </submittedName>
</protein>
<dbReference type="EMBL" id="BAABHF010000009">
    <property type="protein sequence ID" value="GAA4484484.1"/>
    <property type="molecule type" value="Genomic_DNA"/>
</dbReference>
<organism evidence="1 2">
    <name type="scientific">Actinoallomurus oryzae</name>
    <dbReference type="NCBI Taxonomy" id="502180"/>
    <lineage>
        <taxon>Bacteria</taxon>
        <taxon>Bacillati</taxon>
        <taxon>Actinomycetota</taxon>
        <taxon>Actinomycetes</taxon>
        <taxon>Streptosporangiales</taxon>
        <taxon>Thermomonosporaceae</taxon>
        <taxon>Actinoallomurus</taxon>
    </lineage>
</organism>
<dbReference type="Proteomes" id="UP001500503">
    <property type="component" value="Unassembled WGS sequence"/>
</dbReference>
<dbReference type="RefSeq" id="WP_345457459.1">
    <property type="nucleotide sequence ID" value="NZ_BAABHF010000009.1"/>
</dbReference>
<comment type="caution">
    <text evidence="1">The sequence shown here is derived from an EMBL/GenBank/DDBJ whole genome shotgun (WGS) entry which is preliminary data.</text>
</comment>